<evidence type="ECO:0008006" key="4">
    <source>
        <dbReference type="Google" id="ProtNLM"/>
    </source>
</evidence>
<dbReference type="EMBL" id="LFZO01000455">
    <property type="protein sequence ID" value="KXT08377.1"/>
    <property type="molecule type" value="Genomic_DNA"/>
</dbReference>
<evidence type="ECO:0000313" key="3">
    <source>
        <dbReference type="Proteomes" id="UP000073492"/>
    </source>
</evidence>
<organism evidence="2 3">
    <name type="scientific">Pseudocercospora musae</name>
    <dbReference type="NCBI Taxonomy" id="113226"/>
    <lineage>
        <taxon>Eukaryota</taxon>
        <taxon>Fungi</taxon>
        <taxon>Dikarya</taxon>
        <taxon>Ascomycota</taxon>
        <taxon>Pezizomycotina</taxon>
        <taxon>Dothideomycetes</taxon>
        <taxon>Dothideomycetidae</taxon>
        <taxon>Mycosphaerellales</taxon>
        <taxon>Mycosphaerellaceae</taxon>
        <taxon>Pseudocercospora</taxon>
    </lineage>
</organism>
<gene>
    <name evidence="2" type="ORF">AC579_2991</name>
</gene>
<protein>
    <recommendedName>
        <fullName evidence="4">Extracellular membrane protein CFEM domain-containing protein</fullName>
    </recommendedName>
</protein>
<feature type="signal peptide" evidence="1">
    <location>
        <begin position="1"/>
        <end position="18"/>
    </location>
</feature>
<keyword evidence="3" id="KW-1185">Reference proteome</keyword>
<evidence type="ECO:0000313" key="2">
    <source>
        <dbReference type="EMBL" id="KXT08377.1"/>
    </source>
</evidence>
<accession>A0A139I127</accession>
<comment type="caution">
    <text evidence="2">The sequence shown here is derived from an EMBL/GenBank/DDBJ whole genome shotgun (WGS) entry which is preliminary data.</text>
</comment>
<dbReference type="Proteomes" id="UP000073492">
    <property type="component" value="Unassembled WGS sequence"/>
</dbReference>
<sequence>MLLIKTLLGACLMTVARASLQDILSANADGDPCTSDDECLKGCQDAALPEYAPYFDGHCIKDTCSCTSTTKRHILERRF</sequence>
<evidence type="ECO:0000256" key="1">
    <source>
        <dbReference type="SAM" id="SignalP"/>
    </source>
</evidence>
<keyword evidence="1" id="KW-0732">Signal</keyword>
<reference evidence="2 3" key="1">
    <citation type="submission" date="2015-07" db="EMBL/GenBank/DDBJ databases">
        <title>Comparative genomics of the Sigatoka disease complex on banana suggests a link between parallel evolutionary changes in Pseudocercospora fijiensis and Pseudocercospora eumusae and increased virulence on the banana host.</title>
        <authorList>
            <person name="Chang T.-C."/>
            <person name="Salvucci A."/>
            <person name="Crous P.W."/>
            <person name="Stergiopoulos I."/>
        </authorList>
    </citation>
    <scope>NUCLEOTIDE SEQUENCE [LARGE SCALE GENOMIC DNA]</scope>
    <source>
        <strain evidence="2 3">CBS 116634</strain>
    </source>
</reference>
<name>A0A139I127_9PEZI</name>
<dbReference type="AlphaFoldDB" id="A0A139I127"/>
<feature type="chain" id="PRO_5007297075" description="Extracellular membrane protein CFEM domain-containing protein" evidence="1">
    <location>
        <begin position="19"/>
        <end position="79"/>
    </location>
</feature>
<proteinExistence type="predicted"/>